<evidence type="ECO:0000256" key="2">
    <source>
        <dbReference type="ARBA" id="ARBA00022692"/>
    </source>
</evidence>
<dbReference type="OrthoDB" id="9813247at2"/>
<gene>
    <name evidence="6" type="ORF">BCF55_0152</name>
</gene>
<protein>
    <submittedName>
        <fullName evidence="6">Uncharacterized protein DUF1232</fullName>
    </submittedName>
</protein>
<reference evidence="6 7" key="1">
    <citation type="submission" date="2018-10" db="EMBL/GenBank/DDBJ databases">
        <title>Genomic Encyclopedia of Archaeal and Bacterial Type Strains, Phase II (KMG-II): from individual species to whole genera.</title>
        <authorList>
            <person name="Goeker M."/>
        </authorList>
    </citation>
    <scope>NUCLEOTIDE SEQUENCE [LARGE SCALE GENOMIC DNA]</scope>
    <source>
        <strain evidence="6 7">DSM 16510</strain>
    </source>
</reference>
<proteinExistence type="predicted"/>
<comment type="subcellular location">
    <subcellularLocation>
        <location evidence="1">Endomembrane system</location>
        <topology evidence="1">Multi-pass membrane protein</topology>
    </subcellularLocation>
</comment>
<keyword evidence="2" id="KW-0812">Transmembrane</keyword>
<evidence type="ECO:0000256" key="1">
    <source>
        <dbReference type="ARBA" id="ARBA00004127"/>
    </source>
</evidence>
<evidence type="ECO:0000256" key="4">
    <source>
        <dbReference type="ARBA" id="ARBA00023136"/>
    </source>
</evidence>
<sequence length="125" mass="15679">MSFEEKLLKYKTYENINNLDRLKEEFKKKLEKVPPTMEYLRNLILDVKLIFRILTDPEFKLKREAKEDFIAALWYFIDNRDGIPDWIPMVGYWDDYRLIRYIKEKHRKEIERYFEETKYFIANYF</sequence>
<name>A0A497XNL9_9AQUI</name>
<dbReference type="AlphaFoldDB" id="A0A497XNL9"/>
<dbReference type="RefSeq" id="WP_121008830.1">
    <property type="nucleotide sequence ID" value="NZ_RCCJ01000001.1"/>
</dbReference>
<dbReference type="Pfam" id="PF06803">
    <property type="entry name" value="DUF1232"/>
    <property type="match status" value="1"/>
</dbReference>
<organism evidence="6 7">
    <name type="scientific">Hydrogenivirga caldilitoris</name>
    <dbReference type="NCBI Taxonomy" id="246264"/>
    <lineage>
        <taxon>Bacteria</taxon>
        <taxon>Pseudomonadati</taxon>
        <taxon>Aquificota</taxon>
        <taxon>Aquificia</taxon>
        <taxon>Aquificales</taxon>
        <taxon>Aquificaceae</taxon>
        <taxon>Hydrogenivirga</taxon>
    </lineage>
</organism>
<evidence type="ECO:0000313" key="7">
    <source>
        <dbReference type="Proteomes" id="UP000267841"/>
    </source>
</evidence>
<dbReference type="InterPro" id="IPR010652">
    <property type="entry name" value="DUF1232"/>
</dbReference>
<dbReference type="Proteomes" id="UP000267841">
    <property type="component" value="Unassembled WGS sequence"/>
</dbReference>
<accession>A0A497XNL9</accession>
<dbReference type="EMBL" id="RCCJ01000001">
    <property type="protein sequence ID" value="RLJ69894.1"/>
    <property type="molecule type" value="Genomic_DNA"/>
</dbReference>
<evidence type="ECO:0000313" key="6">
    <source>
        <dbReference type="EMBL" id="RLJ69894.1"/>
    </source>
</evidence>
<dbReference type="GO" id="GO:0012505">
    <property type="term" value="C:endomembrane system"/>
    <property type="evidence" value="ECO:0007669"/>
    <property type="project" value="UniProtKB-SubCell"/>
</dbReference>
<evidence type="ECO:0000259" key="5">
    <source>
        <dbReference type="Pfam" id="PF06803"/>
    </source>
</evidence>
<feature type="domain" description="DUF1232" evidence="5">
    <location>
        <begin position="70"/>
        <end position="95"/>
    </location>
</feature>
<comment type="caution">
    <text evidence="6">The sequence shown here is derived from an EMBL/GenBank/DDBJ whole genome shotgun (WGS) entry which is preliminary data.</text>
</comment>
<keyword evidence="4" id="KW-0472">Membrane</keyword>
<keyword evidence="7" id="KW-1185">Reference proteome</keyword>
<evidence type="ECO:0000256" key="3">
    <source>
        <dbReference type="ARBA" id="ARBA00022989"/>
    </source>
</evidence>
<keyword evidence="3" id="KW-1133">Transmembrane helix</keyword>